<name>A0A2N0ZG01_9BACI</name>
<evidence type="ECO:0000313" key="2">
    <source>
        <dbReference type="Proteomes" id="UP000233343"/>
    </source>
</evidence>
<evidence type="ECO:0000313" key="1">
    <source>
        <dbReference type="EMBL" id="PKG28452.1"/>
    </source>
</evidence>
<dbReference type="Proteomes" id="UP000233343">
    <property type="component" value="Unassembled WGS sequence"/>
</dbReference>
<comment type="caution">
    <text evidence="1">The sequence shown here is derived from an EMBL/GenBank/DDBJ whole genome shotgun (WGS) entry which is preliminary data.</text>
</comment>
<gene>
    <name evidence="1" type="ORF">CWS20_14715</name>
</gene>
<dbReference type="InterPro" id="IPR015231">
    <property type="entry name" value="DUF1934"/>
</dbReference>
<dbReference type="RefSeq" id="WP_066189081.1">
    <property type="nucleotide sequence ID" value="NZ_CP194732.1"/>
</dbReference>
<dbReference type="EMBL" id="PISD01000030">
    <property type="protein sequence ID" value="PKG28452.1"/>
    <property type="molecule type" value="Genomic_DNA"/>
</dbReference>
<dbReference type="AlphaFoldDB" id="A0A2N0ZG01"/>
<proteinExistence type="predicted"/>
<dbReference type="SUPFAM" id="SSF50814">
    <property type="entry name" value="Lipocalins"/>
    <property type="match status" value="1"/>
</dbReference>
<keyword evidence="2" id="KW-1185">Reference proteome</keyword>
<sequence>MSIRPVEQVPVKIKVKTDIRNGKDKETFELTAFGRYYKKDSARFLQYEEAMEDGLVKTIVKISEQDGLILRSGSVKMRLPFRMNKSLRGSYETPYGVFEMMTLTKRMVHSFEEDKSMGSIDLLYELKMQGSRAGTYHLAITFEEEK</sequence>
<protein>
    <submittedName>
        <fullName evidence="1">DUF1934 domain-containing protein</fullName>
    </submittedName>
</protein>
<dbReference type="Pfam" id="PF09148">
    <property type="entry name" value="DUF1934"/>
    <property type="match status" value="1"/>
</dbReference>
<dbReference type="InterPro" id="IPR012674">
    <property type="entry name" value="Calycin"/>
</dbReference>
<accession>A0A2N0ZG01</accession>
<dbReference type="Gene3D" id="2.40.128.20">
    <property type="match status" value="1"/>
</dbReference>
<reference evidence="1 2" key="1">
    <citation type="journal article" date="2010" name="Int. J. Syst. Evol. Microbiol.">
        <title>Bacillus horneckiae sp. nov., isolated from a spacecraft-assembly clean room.</title>
        <authorList>
            <person name="Vaishampayan P."/>
            <person name="Probst A."/>
            <person name="Krishnamurthi S."/>
            <person name="Ghosh S."/>
            <person name="Osman S."/>
            <person name="McDowall A."/>
            <person name="Ruckmani A."/>
            <person name="Mayilraj S."/>
            <person name="Venkateswaran K."/>
        </authorList>
    </citation>
    <scope>NUCLEOTIDE SEQUENCE [LARGE SCALE GENOMIC DNA]</scope>
    <source>
        <strain evidence="2">1PO1SC</strain>
    </source>
</reference>
<organism evidence="1 2">
    <name type="scientific">Cytobacillus horneckiae</name>
    <dbReference type="NCBI Taxonomy" id="549687"/>
    <lineage>
        <taxon>Bacteria</taxon>
        <taxon>Bacillati</taxon>
        <taxon>Bacillota</taxon>
        <taxon>Bacilli</taxon>
        <taxon>Bacillales</taxon>
        <taxon>Bacillaceae</taxon>
        <taxon>Cytobacillus</taxon>
    </lineage>
</organism>